<accession>A0ACC0WKW6</accession>
<dbReference type="EMBL" id="CM047590">
    <property type="protein sequence ID" value="KAI9919525.1"/>
    <property type="molecule type" value="Genomic_DNA"/>
</dbReference>
<sequence length="3001" mass="331361">MAKAIITSILEAQLGKYVDGLRSESLVVGLWSGELELRDLALKPNALAELQLPVAIASGSISRVLVRVPWNQLGSASVTITLEGVSVLVIPNMERAAAAELLQVKKNRLERRELMRQHGRFAARVASDQEQEKKRSTEDEGTFVSRLTARIIDNLQVTLVNVHLRYEDALANADAPFACGLMLERFRVFTTDGEGTEAFVDQSSGHSAFTYKKVELTQFGIYWDRLDVKDERARLERHQDIPKAMQKMVQVLSEEESVYIDRVRRWILRPCSLIVQLTKNESTDYLAVAKYTVEAEIGTLQGSLTREQYEDVLYLHRAFVGRRAVEAHFTLARGRPLHPPGARPRDWWDYATHLVLRQRRAKLRAMANANDTTSAVAHILCRPHLRKMRWSSVRKALLEQQLYMEAFRTEVRNGAPLDLTTRQGKLKQRYEEIYPIDVILLLRDRAEDAEERAQTEAKASAEKLLKKQDDQNGAGSWYSYFFGGDTVAGPSEEDEEGNVLSAEGRENLREAYNDAVEKSGSAHEVPIGCNLISLQIQLTNGSLALYQSDAHENPFVTGMFRGSLAVNIQPGNEWDAQFRVQHFEVLNGLAKDSRFRSFCSPSACLSYSDDPSAACLSTDISRRETKIWNDHEANATFKIRMSSEPIRVMVDPSFVVFLHTFFVSLLPEKQLEKVWQFATSSVADWMFADDSIDDAKQLESSEQKEAHEAELITSLAKAGDSVAYDVVLNMNAPVLILPENVADTTGAVVAVDLGMLSFRNEDKVTGREACKDVPCDIADDPRRLHWRLEMTKIHVSLGSQEQLIDWSHEEMQHFSKIVKDLSIEFALHTQASSSSRLPFLSRRKKIVISAKPLPQIAIYAAVPKIIISLAEKQLVALGAIHSSILQVAAQSKGDERRLSCFEEQELVRHEESSIEFNSESKSSDAVAATTDEKYLVEMQLSLGFVELNLRESATKDAFTLRASHTSFTAEVYSTHQFFNARLKALVMEDKLYSPDSRYYQLISTGENESETPHLIAVDVAMFSPESTEPRENNSQLEADIHFNVLHLQWNPSSVALFYRIVSAYASAVKSENEVFRNDSPSRMGSTLQPLKRNALETSNLGEKKISTAVLSSLRSRGQPLVVVRASLVQFSLTFNKDQCDRQLARFEMSDAGVNFTSYTVDKQTSCDDTFEVTGHVGNLVGRDLSTLKHPFYSTLLGLDEEEAHLRSSGGNETKALLTFEFASDPVASDKGSLSLAFQPIRGVYYHQQVLELVDFILEGVLGAIVSQTLANATQLLLREDEASVVLNVSVEKPTLVLPLSLQDAPHAKITADLLQLVHYPSSTVNYKRPPGARAKHVVHDEALARPIIRKSTDEGEDISLRVDCKDLHLKRLRIFCTATKAGKGKRTNNGEEEPVYEDLLANPADLKISIEDLVSSTISIDEEKATANKTDRRTVFLPRITVESTLPPLEIHLSRTSYMGIVALILENFGAEELQNTPSITENNEHLSSTLRFVGRRRSSASVDVPSLRPTVTYTYLQPDADEATVHVEFAMEKVKIMLMSEQQVNSPVKDSISLDSIVQDTLTNSTSMIPIGAFAEIVASDFSLAFDSEYHENPRFAVRLGAFRARNLAGKYKSSARGTDRGVFLVSPYPLQIRYTWDDIALTGELDLLFSEVKGSVIPEALSALLAFFALPSKPNRARDRTDSRVVEATNGLLVPVTSTISPSPSLVTRRESISDILRDGKKPELALTIRAQAKQIGVALPHDAYDPKSPRVVFAGDFTLEFTWKPHPNLIREKSDDDMSIQCTILADARNIEMVLENARRPGCCVGRPSPSAQWDAIDIAPLIQLLEPCDVHIQVKDLFPHAGRRQQIAALNFTPIEMFVSYEDVCLAMDTMESLNKAMTQHQRASDAHSFSGGDYSALRSLTRSRTSSRSLVRAAALEKEEIHRYFTCQLPSVNLTLINDCDGCDMGLAQLQIERCNVFLNVTHISPKGDHDSASASFESGSMTTTISGGGSLVVLISYYNPRTRDWHPMCTEWALDASIQGSISSESELHFILTAPQALDLTVNHGLLEVMASVGGAWKRRAASHTTKEIADDDTMRGRTAPCVIRNETGLPLSFWLTNGSFTTEPQVVPTGGLADVRYLHAPGRGRGVVRRYASGDRDAANLRLSLQLSDTKSPGQSAPRFQSIQGLIFEQLGARMFPLMDTNGKRTSFSLNLSAHLVEGRILLVVSSPIKLVNQLASGRPVALLVNDPTWHSPVEIGILRSNQDSAIPVLLSLASELRLRPAGCGNAFSWSAPIPVQTQSAVELKVEAIASSTSSVTRATNDGNDRNAVYCVLMTSEKDMRTVSVTEPFVLVNKLPVPLTYRVRSTFSSAYGSGTSDSPSGPETIAVGAKTSIWWTDIAQRPLFQLVVEGCTLPSKWLELAPRGTARGAVLSVQLSRVDDGRQFRLLLRIVGDTDHPATPVYVEFLADIWVINRSGLDLVYGTATDSEAYIPPPAARTRVGNAQISAYSSDNSGKIPVIRIGLRGCSWSARFEADPKRLSWQDECITLRSAGNTASSGCVLYELGVSADYATRHFGSVTTLVSVIPRYMILNRSQHTLLLLETSHRQLQRPEASSNDNVAHHVLGPGDMYALYWVCEPRALLRASVLINKEASDSICEEGYDWSEAFAVDRTGTTDLLVPPRASGRGVHLEVVVKRGSLSQATFLVIVADLSANSLASPSSRLSAAASLISSSTKNAVAERGWQTLSFHAQMAGVIITITDTKHGGIADEAHNLFSAGSPEGESEPVARVTLTRIGVEVSYSLQATAAKLNLMGLKVEDLLSRSKSRVVLRPLLRRDRASPSVSENNLDKHFLVLTYLGRPHAKYTWVERVHVELQNMKISTSMDFVDRLNRLLQDTVAHFQHKSLVSAPAARDQTADVTFSDDEFEVEFSGTSLGLVAKQSGTSVIVRECIPSSAAAASGRIAAGDCVLAVNGVSVANTSQFKSLVSKTPRPIVLRFRRQSIAAYDLFGELKQ</sequence>
<evidence type="ECO:0000313" key="1">
    <source>
        <dbReference type="EMBL" id="KAI9919525.1"/>
    </source>
</evidence>
<reference evidence="1 2" key="1">
    <citation type="journal article" date="2022" name="bioRxiv">
        <title>The genome of the oomycete Peronosclerospora sorghi, a cosmopolitan pathogen of maize and sorghum, is inflated with dispersed pseudogenes.</title>
        <authorList>
            <person name="Fletcher K."/>
            <person name="Martin F."/>
            <person name="Isakeit T."/>
            <person name="Cavanaugh K."/>
            <person name="Magill C."/>
            <person name="Michelmore R."/>
        </authorList>
    </citation>
    <scope>NUCLEOTIDE SEQUENCE [LARGE SCALE GENOMIC DNA]</scope>
    <source>
        <strain evidence="1">P6</strain>
    </source>
</reference>
<organism evidence="1 2">
    <name type="scientific">Peronosclerospora sorghi</name>
    <dbReference type="NCBI Taxonomy" id="230839"/>
    <lineage>
        <taxon>Eukaryota</taxon>
        <taxon>Sar</taxon>
        <taxon>Stramenopiles</taxon>
        <taxon>Oomycota</taxon>
        <taxon>Peronosporomycetes</taxon>
        <taxon>Peronosporales</taxon>
        <taxon>Peronosporaceae</taxon>
        <taxon>Peronosclerospora</taxon>
    </lineage>
</organism>
<proteinExistence type="predicted"/>
<protein>
    <submittedName>
        <fullName evidence="1">Uncharacterized protein</fullName>
    </submittedName>
</protein>
<comment type="caution">
    <text evidence="1">The sequence shown here is derived from an EMBL/GenBank/DDBJ whole genome shotgun (WGS) entry which is preliminary data.</text>
</comment>
<dbReference type="Proteomes" id="UP001163321">
    <property type="component" value="Chromosome 11"/>
</dbReference>
<gene>
    <name evidence="1" type="ORF">PsorP6_017405</name>
</gene>
<keyword evidence="2" id="KW-1185">Reference proteome</keyword>
<name>A0ACC0WKW6_9STRA</name>
<evidence type="ECO:0000313" key="2">
    <source>
        <dbReference type="Proteomes" id="UP001163321"/>
    </source>
</evidence>